<gene>
    <name evidence="2" type="ORF">BTO11_09750</name>
</gene>
<dbReference type="InterPro" id="IPR000182">
    <property type="entry name" value="GNAT_dom"/>
</dbReference>
<evidence type="ECO:0000313" key="3">
    <source>
        <dbReference type="Proteomes" id="UP000239007"/>
    </source>
</evidence>
<evidence type="ECO:0000259" key="1">
    <source>
        <dbReference type="Pfam" id="PF13673"/>
    </source>
</evidence>
<dbReference type="GO" id="GO:0016747">
    <property type="term" value="F:acyltransferase activity, transferring groups other than amino-acyl groups"/>
    <property type="evidence" value="ECO:0007669"/>
    <property type="project" value="InterPro"/>
</dbReference>
<dbReference type="Proteomes" id="UP000239007">
    <property type="component" value="Unassembled WGS sequence"/>
</dbReference>
<dbReference type="InterPro" id="IPR016181">
    <property type="entry name" value="Acyl_CoA_acyltransferase"/>
</dbReference>
<dbReference type="Gene3D" id="3.40.630.30">
    <property type="match status" value="1"/>
</dbReference>
<feature type="domain" description="N-acetyltransferase" evidence="1">
    <location>
        <begin position="65"/>
        <end position="126"/>
    </location>
</feature>
<protein>
    <recommendedName>
        <fullName evidence="1">N-acetyltransferase domain-containing protein</fullName>
    </recommendedName>
</protein>
<dbReference type="CDD" id="cd04301">
    <property type="entry name" value="NAT_SF"/>
    <property type="match status" value="1"/>
</dbReference>
<dbReference type="RefSeq" id="WP_105052417.1">
    <property type="nucleotide sequence ID" value="NZ_BMYG01000002.1"/>
</dbReference>
<dbReference type="SUPFAM" id="SSF55729">
    <property type="entry name" value="Acyl-CoA N-acyltransferases (Nat)"/>
    <property type="match status" value="1"/>
</dbReference>
<accession>A0A2S7UVD4</accession>
<dbReference type="Pfam" id="PF13673">
    <property type="entry name" value="Acetyltransf_10"/>
    <property type="match status" value="1"/>
</dbReference>
<proteinExistence type="predicted"/>
<organism evidence="2 3">
    <name type="scientific">Psychrosphaera saromensis</name>
    <dbReference type="NCBI Taxonomy" id="716813"/>
    <lineage>
        <taxon>Bacteria</taxon>
        <taxon>Pseudomonadati</taxon>
        <taxon>Pseudomonadota</taxon>
        <taxon>Gammaproteobacteria</taxon>
        <taxon>Alteromonadales</taxon>
        <taxon>Pseudoalteromonadaceae</taxon>
        <taxon>Psychrosphaera</taxon>
    </lineage>
</organism>
<name>A0A2S7UVD4_9GAMM</name>
<dbReference type="OrthoDB" id="8780005at2"/>
<comment type="caution">
    <text evidence="2">The sequence shown here is derived from an EMBL/GenBank/DDBJ whole genome shotgun (WGS) entry which is preliminary data.</text>
</comment>
<dbReference type="AlphaFoldDB" id="A0A2S7UVD4"/>
<reference evidence="2 3" key="1">
    <citation type="submission" date="2016-12" db="EMBL/GenBank/DDBJ databases">
        <title>Diversity of luminous bacteria.</title>
        <authorList>
            <person name="Yoshizawa S."/>
            <person name="Kogure K."/>
        </authorList>
    </citation>
    <scope>NUCLEOTIDE SEQUENCE [LARGE SCALE GENOMIC DNA]</scope>
    <source>
        <strain evidence="2 3">SA4-48</strain>
    </source>
</reference>
<dbReference type="EMBL" id="MSCH01000003">
    <property type="protein sequence ID" value="PQJ53917.1"/>
    <property type="molecule type" value="Genomic_DNA"/>
</dbReference>
<keyword evidence="3" id="KW-1185">Reference proteome</keyword>
<sequence>MTQLQIEPWQQPKQKQVNHFYKTHNQNVSCHKLDNIFTVQDNKKPSELSPIVAAVFIRNLTTDKGELHLLRSLFVAPEYRNNKLASQLLRYVLQNTTTNLTTICEPALLPLYLSVGFNICEAPEQSQYLTKFIQQGKVVLTKYVN</sequence>
<evidence type="ECO:0000313" key="2">
    <source>
        <dbReference type="EMBL" id="PQJ53917.1"/>
    </source>
</evidence>